<dbReference type="PANTHER" id="PTHR37957:SF1">
    <property type="entry name" value="PHYTASE-LIKE DOMAIN-CONTAINING PROTEIN"/>
    <property type="match status" value="1"/>
</dbReference>
<reference evidence="2 3" key="1">
    <citation type="submission" date="2018-10" db="EMBL/GenBank/DDBJ databases">
        <title>Dokdonia luteus sp. nov., isolated from sea water.</title>
        <authorList>
            <person name="Zhou L.Y."/>
            <person name="Du Z.J."/>
        </authorList>
    </citation>
    <scope>NUCLEOTIDE SEQUENCE [LARGE SCALE GENOMIC DNA]</scope>
    <source>
        <strain evidence="2 3">SH27</strain>
    </source>
</reference>
<gene>
    <name evidence="2" type="ORF">EAX61_00050</name>
</gene>
<dbReference type="InterPro" id="IPR027372">
    <property type="entry name" value="Phytase-like_dom"/>
</dbReference>
<evidence type="ECO:0000313" key="2">
    <source>
        <dbReference type="EMBL" id="RMB63820.1"/>
    </source>
</evidence>
<dbReference type="Pfam" id="PF13449">
    <property type="entry name" value="Phytase-like"/>
    <property type="match status" value="1"/>
</dbReference>
<dbReference type="Proteomes" id="UP000281985">
    <property type="component" value="Unassembled WGS sequence"/>
</dbReference>
<dbReference type="AlphaFoldDB" id="A0A3M0GGK6"/>
<keyword evidence="3" id="KW-1185">Reference proteome</keyword>
<sequence>MLIVYGGKSEKFMKKIYSILMTAGFVCVSCGSRMSTTKQSSDITALNYIAEIIIPQGFIFEGEEVGGLSAIDYANGSWYVLSDDRKSPRYYSLGLNYNTNGFENPKILGVAALKSKNNLPFKSGLADPESLRVSGANELYWSSEGNISTGIHPFIYRASRDGTYIAEIKLPNRYLAGQDAKNGPRNNGVFEALSLDYNSNNLWVTTELPLVQDGEIPTSKSATSPVRIANINVAKNTFESEYVYMLDKVARPGKMEVNGITEILSYSKNRLLILERSYASGHSDGGNNVKIYKVDISGATDVSKINNLSNTDFTPVEKTLLFDFNTIRAQLPSGRVDNIEGMTFGPLLENGKKSLVVISDNNFNNFGEQVTQLILFEVE</sequence>
<feature type="domain" description="Phytase-like" evidence="1">
    <location>
        <begin position="64"/>
        <end position="363"/>
    </location>
</feature>
<proteinExistence type="predicted"/>
<dbReference type="EMBL" id="REFV01000001">
    <property type="protein sequence ID" value="RMB63820.1"/>
    <property type="molecule type" value="Genomic_DNA"/>
</dbReference>
<name>A0A3M0GGK6_9FLAO</name>
<comment type="caution">
    <text evidence="2">The sequence shown here is derived from an EMBL/GenBank/DDBJ whole genome shotgun (WGS) entry which is preliminary data.</text>
</comment>
<evidence type="ECO:0000313" key="3">
    <source>
        <dbReference type="Proteomes" id="UP000281985"/>
    </source>
</evidence>
<organism evidence="2 3">
    <name type="scientific">Dokdonia sinensis</name>
    <dbReference type="NCBI Taxonomy" id="2479847"/>
    <lineage>
        <taxon>Bacteria</taxon>
        <taxon>Pseudomonadati</taxon>
        <taxon>Bacteroidota</taxon>
        <taxon>Flavobacteriia</taxon>
        <taxon>Flavobacteriales</taxon>
        <taxon>Flavobacteriaceae</taxon>
        <taxon>Dokdonia</taxon>
    </lineage>
</organism>
<accession>A0A3M0GGK6</accession>
<dbReference type="PANTHER" id="PTHR37957">
    <property type="entry name" value="BLR7070 PROTEIN"/>
    <property type="match status" value="1"/>
</dbReference>
<evidence type="ECO:0000259" key="1">
    <source>
        <dbReference type="Pfam" id="PF13449"/>
    </source>
</evidence>
<protein>
    <submittedName>
        <fullName evidence="2">Esterase-like activity of phytase family protein</fullName>
    </submittedName>
</protein>